<dbReference type="EMBL" id="BARS01026492">
    <property type="protein sequence ID" value="GAG01327.1"/>
    <property type="molecule type" value="Genomic_DNA"/>
</dbReference>
<protein>
    <submittedName>
        <fullName evidence="1">Uncharacterized protein</fullName>
    </submittedName>
</protein>
<gene>
    <name evidence="1" type="ORF">S01H1_41742</name>
</gene>
<proteinExistence type="predicted"/>
<reference evidence="1" key="1">
    <citation type="journal article" date="2014" name="Front. Microbiol.">
        <title>High frequency of phylogenetically diverse reductive dehalogenase-homologous genes in deep subseafloor sedimentary metagenomes.</title>
        <authorList>
            <person name="Kawai M."/>
            <person name="Futagami T."/>
            <person name="Toyoda A."/>
            <person name="Takaki Y."/>
            <person name="Nishi S."/>
            <person name="Hori S."/>
            <person name="Arai W."/>
            <person name="Tsubouchi T."/>
            <person name="Morono Y."/>
            <person name="Uchiyama I."/>
            <person name="Ito T."/>
            <person name="Fujiyama A."/>
            <person name="Inagaki F."/>
            <person name="Takami H."/>
        </authorList>
    </citation>
    <scope>NUCLEOTIDE SEQUENCE</scope>
    <source>
        <strain evidence="1">Expedition CK06-06</strain>
    </source>
</reference>
<organism evidence="1">
    <name type="scientific">marine sediment metagenome</name>
    <dbReference type="NCBI Taxonomy" id="412755"/>
    <lineage>
        <taxon>unclassified sequences</taxon>
        <taxon>metagenomes</taxon>
        <taxon>ecological metagenomes</taxon>
    </lineage>
</organism>
<evidence type="ECO:0000313" key="1">
    <source>
        <dbReference type="EMBL" id="GAG01327.1"/>
    </source>
</evidence>
<dbReference type="AlphaFoldDB" id="X0UPX6"/>
<name>X0UPX6_9ZZZZ</name>
<comment type="caution">
    <text evidence="1">The sequence shown here is derived from an EMBL/GenBank/DDBJ whole genome shotgun (WGS) entry which is preliminary data.</text>
</comment>
<sequence>MRMFMVVISSRLAYGYQWLAVGHVVTDAHVYTLNGARNGRADR</sequence>
<feature type="non-terminal residue" evidence="1">
    <location>
        <position position="43"/>
    </location>
</feature>
<accession>X0UPX6</accession>